<dbReference type="Proteomes" id="UP000299102">
    <property type="component" value="Unassembled WGS sequence"/>
</dbReference>
<reference evidence="2 3" key="1">
    <citation type="journal article" date="2019" name="Commun. Biol.">
        <title>The bagworm genome reveals a unique fibroin gene that provides high tensile strength.</title>
        <authorList>
            <person name="Kono N."/>
            <person name="Nakamura H."/>
            <person name="Ohtoshi R."/>
            <person name="Tomita M."/>
            <person name="Numata K."/>
            <person name="Arakawa K."/>
        </authorList>
    </citation>
    <scope>NUCLEOTIDE SEQUENCE [LARGE SCALE GENOMIC DNA]</scope>
</reference>
<organism evidence="2 3">
    <name type="scientific">Eumeta variegata</name>
    <name type="common">Bagworm moth</name>
    <name type="synonym">Eumeta japonica</name>
    <dbReference type="NCBI Taxonomy" id="151549"/>
    <lineage>
        <taxon>Eukaryota</taxon>
        <taxon>Metazoa</taxon>
        <taxon>Ecdysozoa</taxon>
        <taxon>Arthropoda</taxon>
        <taxon>Hexapoda</taxon>
        <taxon>Insecta</taxon>
        <taxon>Pterygota</taxon>
        <taxon>Neoptera</taxon>
        <taxon>Endopterygota</taxon>
        <taxon>Lepidoptera</taxon>
        <taxon>Glossata</taxon>
        <taxon>Ditrysia</taxon>
        <taxon>Tineoidea</taxon>
        <taxon>Psychidae</taxon>
        <taxon>Oiketicinae</taxon>
        <taxon>Eumeta</taxon>
    </lineage>
</organism>
<name>A0A4C1ULX2_EUMVA</name>
<gene>
    <name evidence="2" type="ORF">EVAR_18790_1</name>
</gene>
<dbReference type="EMBL" id="BGZK01000192">
    <property type="protein sequence ID" value="GBP27319.1"/>
    <property type="molecule type" value="Genomic_DNA"/>
</dbReference>
<evidence type="ECO:0000313" key="2">
    <source>
        <dbReference type="EMBL" id="GBP27319.1"/>
    </source>
</evidence>
<accession>A0A4C1ULX2</accession>
<evidence type="ECO:0000256" key="1">
    <source>
        <dbReference type="SAM" id="MobiDB-lite"/>
    </source>
</evidence>
<sequence length="115" mass="13016">MNGRTSRFRRSQDAPGSMTGHDWTFIPFAVPREKLAPLYILTMPSRALRTPEGGVSPVESYRHSPKIFLFQIEASGLEPFTLFRAASGFLTTIIINVVLAERLNVFIEARRDYLT</sequence>
<proteinExistence type="predicted"/>
<evidence type="ECO:0000313" key="3">
    <source>
        <dbReference type="Proteomes" id="UP000299102"/>
    </source>
</evidence>
<comment type="caution">
    <text evidence="2">The sequence shown here is derived from an EMBL/GenBank/DDBJ whole genome shotgun (WGS) entry which is preliminary data.</text>
</comment>
<keyword evidence="3" id="KW-1185">Reference proteome</keyword>
<dbReference type="AlphaFoldDB" id="A0A4C1ULX2"/>
<feature type="region of interest" description="Disordered" evidence="1">
    <location>
        <begin position="1"/>
        <end position="21"/>
    </location>
</feature>
<protein>
    <submittedName>
        <fullName evidence="2">Uncharacterized protein</fullName>
    </submittedName>
</protein>